<evidence type="ECO:0008006" key="5">
    <source>
        <dbReference type="Google" id="ProtNLM"/>
    </source>
</evidence>
<evidence type="ECO:0000256" key="1">
    <source>
        <dbReference type="SAM" id="MobiDB-lite"/>
    </source>
</evidence>
<sequence length="169" mass="18524">MRKFITASIMTLALTLAAGYPVIAGNEGHDHSAHEKMDSSMENAGHGSTDHSGHTGNKIHEARVNGWHLTYELIDMREKMKGMKNMPEMKNTHHLMVYVRDAEGKTVDNAKVGYLIEGPDDARQKAMCMGMGGGFGADVNMGAAGKYMVKTKVMAGDTKLMDEFGYEVR</sequence>
<feature type="chain" id="PRO_5019487531" description="YtkA-like domain-containing protein" evidence="2">
    <location>
        <begin position="25"/>
        <end position="169"/>
    </location>
</feature>
<comment type="caution">
    <text evidence="3">The sequence shown here is derived from an EMBL/GenBank/DDBJ whole genome shotgun (WGS) entry which is preliminary data.</text>
</comment>
<reference evidence="4" key="2">
    <citation type="submission" date="2019-01" db="EMBL/GenBank/DDBJ databases">
        <title>Genome sequence of Desulfonema ishimotonii strain Tokyo 01.</title>
        <authorList>
            <person name="Fukui M."/>
        </authorList>
    </citation>
    <scope>NUCLEOTIDE SEQUENCE [LARGE SCALE GENOMIC DNA]</scope>
    <source>
        <strain evidence="4">Tokyo 01</strain>
    </source>
</reference>
<dbReference type="Proteomes" id="UP000288096">
    <property type="component" value="Unassembled WGS sequence"/>
</dbReference>
<protein>
    <recommendedName>
        <fullName evidence="5">YtkA-like domain-containing protein</fullName>
    </recommendedName>
</protein>
<feature type="compositionally biased region" description="Basic and acidic residues" evidence="1">
    <location>
        <begin position="48"/>
        <end position="57"/>
    </location>
</feature>
<feature type="compositionally biased region" description="Basic and acidic residues" evidence="1">
    <location>
        <begin position="28"/>
        <end position="39"/>
    </location>
</feature>
<feature type="signal peptide" evidence="2">
    <location>
        <begin position="1"/>
        <end position="24"/>
    </location>
</feature>
<dbReference type="OrthoDB" id="5421429at2"/>
<evidence type="ECO:0000256" key="2">
    <source>
        <dbReference type="SAM" id="SignalP"/>
    </source>
</evidence>
<proteinExistence type="predicted"/>
<feature type="region of interest" description="Disordered" evidence="1">
    <location>
        <begin position="28"/>
        <end position="57"/>
    </location>
</feature>
<keyword evidence="4" id="KW-1185">Reference proteome</keyword>
<reference evidence="4" key="1">
    <citation type="submission" date="2017-11" db="EMBL/GenBank/DDBJ databases">
        <authorList>
            <person name="Watanabe M."/>
            <person name="Kojima H."/>
        </authorList>
    </citation>
    <scope>NUCLEOTIDE SEQUENCE [LARGE SCALE GENOMIC DNA]</scope>
    <source>
        <strain evidence="4">Tokyo 01</strain>
    </source>
</reference>
<dbReference type="RefSeq" id="WP_124327385.1">
    <property type="nucleotide sequence ID" value="NZ_BEXT01000001.1"/>
</dbReference>
<dbReference type="EMBL" id="BEXT01000001">
    <property type="protein sequence ID" value="GBC59914.1"/>
    <property type="molecule type" value="Genomic_DNA"/>
</dbReference>
<dbReference type="AlphaFoldDB" id="A0A401FSG3"/>
<evidence type="ECO:0000313" key="3">
    <source>
        <dbReference type="EMBL" id="GBC59914.1"/>
    </source>
</evidence>
<gene>
    <name evidence="3" type="ORF">DENIS_0856</name>
</gene>
<evidence type="ECO:0000313" key="4">
    <source>
        <dbReference type="Proteomes" id="UP000288096"/>
    </source>
</evidence>
<name>A0A401FSG3_9BACT</name>
<accession>A0A401FSG3</accession>
<keyword evidence="2" id="KW-0732">Signal</keyword>
<organism evidence="3 4">
    <name type="scientific">Desulfonema ishimotonii</name>
    <dbReference type="NCBI Taxonomy" id="45657"/>
    <lineage>
        <taxon>Bacteria</taxon>
        <taxon>Pseudomonadati</taxon>
        <taxon>Thermodesulfobacteriota</taxon>
        <taxon>Desulfobacteria</taxon>
        <taxon>Desulfobacterales</taxon>
        <taxon>Desulfococcaceae</taxon>
        <taxon>Desulfonema</taxon>
    </lineage>
</organism>